<gene>
    <name evidence="3" type="ORF">EJ063_04360</name>
</gene>
<accession>A0A3S0V500</accession>
<dbReference type="InterPro" id="IPR019936">
    <property type="entry name" value="NanM_proteobact"/>
</dbReference>
<dbReference type="InterPro" id="IPR015915">
    <property type="entry name" value="Kelch-typ_b-propeller"/>
</dbReference>
<keyword evidence="1" id="KW-0880">Kelch repeat</keyword>
<dbReference type="Pfam" id="PF24996">
    <property type="entry name" value="NANM"/>
    <property type="match status" value="1"/>
</dbReference>
<evidence type="ECO:0000313" key="3">
    <source>
        <dbReference type="EMBL" id="RTZ18029.1"/>
    </source>
</evidence>
<dbReference type="Gene3D" id="2.120.10.80">
    <property type="entry name" value="Kelch-type beta propeller"/>
    <property type="match status" value="2"/>
</dbReference>
<dbReference type="InterPro" id="IPR056734">
    <property type="entry name" value="NANM"/>
</dbReference>
<dbReference type="RefSeq" id="WP_126572776.1">
    <property type="nucleotide sequence ID" value="NZ_RXZH01000001.1"/>
</dbReference>
<name>A0A3S0V500_9VIBR</name>
<dbReference type="EMBL" id="RXZH01000001">
    <property type="protein sequence ID" value="RTZ18029.1"/>
    <property type="molecule type" value="Genomic_DNA"/>
</dbReference>
<keyword evidence="2" id="KW-0677">Repeat</keyword>
<dbReference type="SUPFAM" id="SSF50965">
    <property type="entry name" value="Galactose oxidase, central domain"/>
    <property type="match status" value="1"/>
</dbReference>
<evidence type="ECO:0000256" key="2">
    <source>
        <dbReference type="ARBA" id="ARBA00022737"/>
    </source>
</evidence>
<dbReference type="InterPro" id="IPR011043">
    <property type="entry name" value="Gal_Oxase/kelch_b-propeller"/>
</dbReference>
<keyword evidence="4" id="KW-1185">Reference proteome</keyword>
<dbReference type="OrthoDB" id="5857700at2"/>
<evidence type="ECO:0000313" key="4">
    <source>
        <dbReference type="Proteomes" id="UP000268973"/>
    </source>
</evidence>
<dbReference type="Proteomes" id="UP000268973">
    <property type="component" value="Unassembled WGS sequence"/>
</dbReference>
<protein>
    <submittedName>
        <fullName evidence="3">YjhT family mutarotase</fullName>
    </submittedName>
</protein>
<dbReference type="NCBIfam" id="TIGR03547">
    <property type="entry name" value="muta_rot_YjhT"/>
    <property type="match status" value="1"/>
</dbReference>
<comment type="caution">
    <text evidence="3">The sequence shown here is derived from an EMBL/GenBank/DDBJ whole genome shotgun (WGS) entry which is preliminary data.</text>
</comment>
<dbReference type="AlphaFoldDB" id="A0A3S0V500"/>
<organism evidence="3 4">
    <name type="scientific">Vibrio aquaticus</name>
    <dbReference type="NCBI Taxonomy" id="2496559"/>
    <lineage>
        <taxon>Bacteria</taxon>
        <taxon>Pseudomonadati</taxon>
        <taxon>Pseudomonadota</taxon>
        <taxon>Gammaproteobacteria</taxon>
        <taxon>Vibrionales</taxon>
        <taxon>Vibrionaceae</taxon>
        <taxon>Vibrio</taxon>
    </lineage>
</organism>
<evidence type="ECO:0000256" key="1">
    <source>
        <dbReference type="ARBA" id="ARBA00022441"/>
    </source>
</evidence>
<proteinExistence type="predicted"/>
<sequence length="342" mass="37905">MILNEFSSLPSGFKNGFSSIINDVLYIGLGSLGARCYSLNLSRENATWERCIDFPYGNISNPVSAQCGNSLWLFGGVVDGQMNEVVYQYDSKEAVWLSYNSPCPAGLLGSVAHAQSDNEVIFVGGYSKPVFDDFSRQISLLDPEEKALALRGFLSQPIEYYNWNRKIWKFNIEYKAWTVLADNPYLATCGSASFEVDGELWVLDGEIKPGLRVSQVNAFNLVGGCNTSRSFESIARSDREHEGLAGAFSGVVNGHPVICGGAYFIGSQENYRAGKLYTHEGLSKTYCCNTWVWTEERWQQLKNLPLGLAYGCSEVYRDKMLVIGGEKSDGSASNQCFEIELE</sequence>
<reference evidence="3 4" key="1">
    <citation type="submission" date="2018-12" db="EMBL/GenBank/DDBJ databases">
        <title>Vibrio sp. isolated from China Sea.</title>
        <authorList>
            <person name="Li Y."/>
        </authorList>
    </citation>
    <scope>NUCLEOTIDE SEQUENCE [LARGE SCALE GENOMIC DNA]</scope>
    <source>
        <strain evidence="3 4">BEI207</strain>
    </source>
</reference>